<organism evidence="3 4">
    <name type="scientific">Sporichthya brevicatena</name>
    <dbReference type="NCBI Taxonomy" id="171442"/>
    <lineage>
        <taxon>Bacteria</taxon>
        <taxon>Bacillati</taxon>
        <taxon>Actinomycetota</taxon>
        <taxon>Actinomycetes</taxon>
        <taxon>Sporichthyales</taxon>
        <taxon>Sporichthyaceae</taxon>
        <taxon>Sporichthya</taxon>
    </lineage>
</organism>
<keyword evidence="3" id="KW-0282">Flagellum</keyword>
<reference evidence="3 4" key="1">
    <citation type="journal article" date="2019" name="Int. J. Syst. Evol. Microbiol.">
        <title>The Global Catalogue of Microorganisms (GCM) 10K type strain sequencing project: providing services to taxonomists for standard genome sequencing and annotation.</title>
        <authorList>
            <consortium name="The Broad Institute Genomics Platform"/>
            <consortium name="The Broad Institute Genome Sequencing Center for Infectious Disease"/>
            <person name="Wu L."/>
            <person name="Ma J."/>
        </authorList>
    </citation>
    <scope>NUCLEOTIDE SEQUENCE [LARGE SCALE GENOMIC DNA]</scope>
    <source>
        <strain evidence="3 4">JCM 10671</strain>
    </source>
</reference>
<name>A0ABN1GDV8_9ACTN</name>
<feature type="transmembrane region" description="Helical" evidence="2">
    <location>
        <begin position="33"/>
        <end position="53"/>
    </location>
</feature>
<evidence type="ECO:0000313" key="3">
    <source>
        <dbReference type="EMBL" id="GAA0609473.1"/>
    </source>
</evidence>
<comment type="caution">
    <text evidence="3">The sequence shown here is derived from an EMBL/GenBank/DDBJ whole genome shotgun (WGS) entry which is preliminary data.</text>
</comment>
<feature type="transmembrane region" description="Helical" evidence="2">
    <location>
        <begin position="87"/>
        <end position="116"/>
    </location>
</feature>
<dbReference type="PANTHER" id="PTHR30531">
    <property type="entry name" value="FLAGELLAR BIOSYNTHETIC PROTEIN FLHB"/>
    <property type="match status" value="1"/>
</dbReference>
<keyword evidence="3" id="KW-0969">Cilium</keyword>
<keyword evidence="3" id="KW-0966">Cell projection</keyword>
<evidence type="ECO:0000313" key="4">
    <source>
        <dbReference type="Proteomes" id="UP001500957"/>
    </source>
</evidence>
<dbReference type="Gene3D" id="3.40.1690.10">
    <property type="entry name" value="secretion proteins EscU"/>
    <property type="match status" value="1"/>
</dbReference>
<dbReference type="InterPro" id="IPR029025">
    <property type="entry name" value="T3SS_substrate_exporter_C"/>
</dbReference>
<dbReference type="Pfam" id="PF01312">
    <property type="entry name" value="Bac_export_2"/>
    <property type="match status" value="1"/>
</dbReference>
<sequence length="364" mass="39148">MSGGSDGDKTEKPTPKKLREARKEGQIPRSQDIGAWAGVLAACYLLQFTIHLASPRLRALFHRISQLIAEPTEEAALALFVDGFRDIAIILAPLMLGLAVVTFAASAAQGGIHLATKHAKPKFKRMNPIQGFKRIAGPQAGWEATKTVLKTTIAALIAYRAVKGTSVLLTSGGMSLSAQLDVVSGTMFGLMRDVAIAGLLMGVADYGYQRRRVGKQLKMSMHEVKQEHKQTEGDPHLKGAIRSKQMAMSRNRMMSKIAQADVVLVNPTHVAVALQYVPDRGAPRVVAKGAGHVATRIREEATKHRVAMVSDVPLARALYKACDLDQEIPGEMFAAVAAVLAFVLSLKARGSAVGTHKLPQLLGR</sequence>
<dbReference type="EMBL" id="BAAAHE010000007">
    <property type="protein sequence ID" value="GAA0609473.1"/>
    <property type="molecule type" value="Genomic_DNA"/>
</dbReference>
<keyword evidence="2" id="KW-0812">Transmembrane</keyword>
<keyword evidence="4" id="KW-1185">Reference proteome</keyword>
<proteinExistence type="predicted"/>
<evidence type="ECO:0000256" key="1">
    <source>
        <dbReference type="SAM" id="MobiDB-lite"/>
    </source>
</evidence>
<dbReference type="PRINTS" id="PR00950">
    <property type="entry name" value="TYPE3IMSPROT"/>
</dbReference>
<keyword evidence="2" id="KW-1133">Transmembrane helix</keyword>
<protein>
    <submittedName>
        <fullName evidence="3">Flagellar biosynthesis protein FlhB</fullName>
    </submittedName>
</protein>
<dbReference type="PANTHER" id="PTHR30531:SF12">
    <property type="entry name" value="FLAGELLAR BIOSYNTHETIC PROTEIN FLHB"/>
    <property type="match status" value="1"/>
</dbReference>
<keyword evidence="2" id="KW-0472">Membrane</keyword>
<accession>A0ABN1GDV8</accession>
<feature type="region of interest" description="Disordered" evidence="1">
    <location>
        <begin position="1"/>
        <end position="26"/>
    </location>
</feature>
<dbReference type="Proteomes" id="UP001500957">
    <property type="component" value="Unassembled WGS sequence"/>
</dbReference>
<dbReference type="RefSeq" id="WP_344602135.1">
    <property type="nucleotide sequence ID" value="NZ_BAAAHE010000007.1"/>
</dbReference>
<dbReference type="InterPro" id="IPR006135">
    <property type="entry name" value="T3SS_substrate_exporter"/>
</dbReference>
<dbReference type="SUPFAM" id="SSF160544">
    <property type="entry name" value="EscU C-terminal domain-like"/>
    <property type="match status" value="1"/>
</dbReference>
<evidence type="ECO:0000256" key="2">
    <source>
        <dbReference type="SAM" id="Phobius"/>
    </source>
</evidence>
<gene>
    <name evidence="3" type="primary">flhB</name>
    <name evidence="3" type="ORF">GCM10009547_09450</name>
</gene>